<dbReference type="OrthoDB" id="5030973at2759"/>
<protein>
    <recommendedName>
        <fullName evidence="4">Cora-domain-containing protein</fullName>
    </recommendedName>
</protein>
<reference evidence="2 3" key="1">
    <citation type="submission" date="2016-10" db="EMBL/GenBank/DDBJ databases">
        <title>Draft genome sequence of Coniochaeta ligniaria NRRL30616, a lignocellulolytic fungus for bioabatement of inhibitors in plant biomass hydrolysates.</title>
        <authorList>
            <consortium name="DOE Joint Genome Institute"/>
            <person name="Jimenez D.J."/>
            <person name="Hector R.E."/>
            <person name="Riley R."/>
            <person name="Sun H."/>
            <person name="Grigoriev I.V."/>
            <person name="Van Elsas J.D."/>
            <person name="Nichols N.N."/>
        </authorList>
    </citation>
    <scope>NUCLEOTIDE SEQUENCE [LARGE SCALE GENOMIC DNA]</scope>
    <source>
        <strain evidence="2 3">NRRL 30616</strain>
    </source>
</reference>
<gene>
    <name evidence="2" type="ORF">CONLIGDRAFT_309053</name>
</gene>
<keyword evidence="1" id="KW-0472">Membrane</keyword>
<evidence type="ECO:0008006" key="4">
    <source>
        <dbReference type="Google" id="ProtNLM"/>
    </source>
</evidence>
<evidence type="ECO:0000313" key="2">
    <source>
        <dbReference type="EMBL" id="OIW31290.1"/>
    </source>
</evidence>
<evidence type="ECO:0000313" key="3">
    <source>
        <dbReference type="Proteomes" id="UP000182658"/>
    </source>
</evidence>
<name>A0A1J7JU73_9PEZI</name>
<dbReference type="Proteomes" id="UP000182658">
    <property type="component" value="Unassembled WGS sequence"/>
</dbReference>
<accession>A0A1J7JU73</accession>
<feature type="transmembrane region" description="Helical" evidence="1">
    <location>
        <begin position="280"/>
        <end position="298"/>
    </location>
</feature>
<dbReference type="Gene3D" id="1.20.58.340">
    <property type="entry name" value="Magnesium transport protein CorA, transmembrane region"/>
    <property type="match status" value="1"/>
</dbReference>
<keyword evidence="1" id="KW-1133">Transmembrane helix</keyword>
<sequence>MYTTLRPQCSYSYEYDDSLMHPRAIVLLIRAPTNSRAVVCVMRIQISDLSCVAFVCCPRQQDLDDIRHSCHANQALLRANPLGLLSIIYDHRARSWETWVTRLWLEVNQIEGLTRSSPPDWLIQDPALLQQMSMDRALMSLEAPLELRSFAATPLEELTNIDKLLPRLYTTDTEICHGQNVMAFGIRYANFCLEAVQAVDSARRSVGLPPQPPGARSLVEGRIRFTQSRCYSLQDRFAEMRERQGSQINASFSLIAQRESKISLDVARLVATDSRTMKTIGVLTLVFLPATLVTALWQANIFHLEDDINVKVYCVTTLAVTAMVFICWRVNMHFSRMPLHRFEDAPAAAGWPNV</sequence>
<evidence type="ECO:0000256" key="1">
    <source>
        <dbReference type="SAM" id="Phobius"/>
    </source>
</evidence>
<feature type="transmembrane region" description="Helical" evidence="1">
    <location>
        <begin position="310"/>
        <end position="331"/>
    </location>
</feature>
<organism evidence="2 3">
    <name type="scientific">Coniochaeta ligniaria NRRL 30616</name>
    <dbReference type="NCBI Taxonomy" id="1408157"/>
    <lineage>
        <taxon>Eukaryota</taxon>
        <taxon>Fungi</taxon>
        <taxon>Dikarya</taxon>
        <taxon>Ascomycota</taxon>
        <taxon>Pezizomycotina</taxon>
        <taxon>Sordariomycetes</taxon>
        <taxon>Sordariomycetidae</taxon>
        <taxon>Coniochaetales</taxon>
        <taxon>Coniochaetaceae</taxon>
        <taxon>Coniochaeta</taxon>
    </lineage>
</organism>
<dbReference type="AlphaFoldDB" id="A0A1J7JU73"/>
<keyword evidence="1" id="KW-0812">Transmembrane</keyword>
<keyword evidence="3" id="KW-1185">Reference proteome</keyword>
<proteinExistence type="predicted"/>
<dbReference type="EMBL" id="KV875096">
    <property type="protein sequence ID" value="OIW31290.1"/>
    <property type="molecule type" value="Genomic_DNA"/>
</dbReference>
<dbReference type="InParanoid" id="A0A1J7JU73"/>